<dbReference type="Proteomes" id="UP000734854">
    <property type="component" value="Unassembled WGS sequence"/>
</dbReference>
<proteinExistence type="predicted"/>
<dbReference type="AlphaFoldDB" id="A0A8J5LLN9"/>
<protein>
    <recommendedName>
        <fullName evidence="3">EGF-like domain-containing protein</fullName>
    </recommendedName>
</protein>
<reference evidence="1 2" key="1">
    <citation type="submission" date="2020-08" db="EMBL/GenBank/DDBJ databases">
        <title>Plant Genome Project.</title>
        <authorList>
            <person name="Zhang R.-G."/>
        </authorList>
    </citation>
    <scope>NUCLEOTIDE SEQUENCE [LARGE SCALE GENOMIC DNA]</scope>
    <source>
        <tissue evidence="1">Rhizome</tissue>
    </source>
</reference>
<name>A0A8J5LLN9_ZINOF</name>
<organism evidence="1 2">
    <name type="scientific">Zingiber officinale</name>
    <name type="common">Ginger</name>
    <name type="synonym">Amomum zingiber</name>
    <dbReference type="NCBI Taxonomy" id="94328"/>
    <lineage>
        <taxon>Eukaryota</taxon>
        <taxon>Viridiplantae</taxon>
        <taxon>Streptophyta</taxon>
        <taxon>Embryophyta</taxon>
        <taxon>Tracheophyta</taxon>
        <taxon>Spermatophyta</taxon>
        <taxon>Magnoliopsida</taxon>
        <taxon>Liliopsida</taxon>
        <taxon>Zingiberales</taxon>
        <taxon>Zingiberaceae</taxon>
        <taxon>Zingiber</taxon>
    </lineage>
</organism>
<sequence>MAQGAGVFDHICYNDSMARPPSTITQPSNRSLLFDPCMWSFCGRGRCARTTSFGHRCECKEGFSNLLNDTNLPCLKECVVTADCPILGFALSNGSSSPPNFSYRSSGGVVLKRAVCSTTTRFFCSRRFPVGGHDHDVPARAAENE</sequence>
<dbReference type="PANTHER" id="PTHR33881:SF17">
    <property type="entry name" value="EGF-LIKE DOMAIN-CONTAINING PROTEIN"/>
    <property type="match status" value="1"/>
</dbReference>
<dbReference type="PANTHER" id="PTHR33881">
    <property type="entry name" value="NEUROGENIC LOCUS NOTCH-LIKE PROTEIN"/>
    <property type="match status" value="1"/>
</dbReference>
<keyword evidence="2" id="KW-1185">Reference proteome</keyword>
<evidence type="ECO:0000313" key="2">
    <source>
        <dbReference type="Proteomes" id="UP000734854"/>
    </source>
</evidence>
<accession>A0A8J5LLN9</accession>
<comment type="caution">
    <text evidence="1">The sequence shown here is derived from an EMBL/GenBank/DDBJ whole genome shotgun (WGS) entry which is preliminary data.</text>
</comment>
<evidence type="ECO:0000313" key="1">
    <source>
        <dbReference type="EMBL" id="KAG6520814.1"/>
    </source>
</evidence>
<evidence type="ECO:0008006" key="3">
    <source>
        <dbReference type="Google" id="ProtNLM"/>
    </source>
</evidence>
<dbReference type="EMBL" id="JACMSC010000005">
    <property type="protein sequence ID" value="KAG6520814.1"/>
    <property type="molecule type" value="Genomic_DNA"/>
</dbReference>
<gene>
    <name evidence="1" type="ORF">ZIOFF_017875</name>
</gene>